<sequence>MYLKIKYRFEALCFLFFATVFILSFIIKDENLIFKLQGSVGLIIVFFSVASFKDKIHPKTQNICHYILGLIFIGILAYSFFVYYSEEGRTKLLLYFSITGAVIWCFRIIEFTLCLDPYMDFLESEREAII</sequence>
<proteinExistence type="predicted"/>
<dbReference type="EMBL" id="MN740962">
    <property type="protein sequence ID" value="QHU20114.1"/>
    <property type="molecule type" value="Genomic_DNA"/>
</dbReference>
<protein>
    <submittedName>
        <fullName evidence="2">Uncharacterized protein</fullName>
    </submittedName>
</protein>
<accession>A0A6C0KUH4</accession>
<name>A0A6C0KUH4_9ZZZZ</name>
<organism evidence="2">
    <name type="scientific">viral metagenome</name>
    <dbReference type="NCBI Taxonomy" id="1070528"/>
    <lineage>
        <taxon>unclassified sequences</taxon>
        <taxon>metagenomes</taxon>
        <taxon>organismal metagenomes</taxon>
    </lineage>
</organism>
<evidence type="ECO:0000313" key="2">
    <source>
        <dbReference type="EMBL" id="QHU20114.1"/>
    </source>
</evidence>
<dbReference type="AlphaFoldDB" id="A0A6C0KUH4"/>
<keyword evidence="1" id="KW-0472">Membrane</keyword>
<feature type="transmembrane region" description="Helical" evidence="1">
    <location>
        <begin position="7"/>
        <end position="27"/>
    </location>
</feature>
<reference evidence="2" key="1">
    <citation type="journal article" date="2020" name="Nature">
        <title>Giant virus diversity and host interactions through global metagenomics.</title>
        <authorList>
            <person name="Schulz F."/>
            <person name="Roux S."/>
            <person name="Paez-Espino D."/>
            <person name="Jungbluth S."/>
            <person name="Walsh D.A."/>
            <person name="Denef V.J."/>
            <person name="McMahon K.D."/>
            <person name="Konstantinidis K.T."/>
            <person name="Eloe-Fadrosh E.A."/>
            <person name="Kyrpides N.C."/>
            <person name="Woyke T."/>
        </authorList>
    </citation>
    <scope>NUCLEOTIDE SEQUENCE</scope>
    <source>
        <strain evidence="2">GVMAG-S-3300013014-136</strain>
    </source>
</reference>
<feature type="transmembrane region" description="Helical" evidence="1">
    <location>
        <begin position="64"/>
        <end position="84"/>
    </location>
</feature>
<keyword evidence="1" id="KW-1133">Transmembrane helix</keyword>
<evidence type="ECO:0000256" key="1">
    <source>
        <dbReference type="SAM" id="Phobius"/>
    </source>
</evidence>
<feature type="transmembrane region" description="Helical" evidence="1">
    <location>
        <begin position="90"/>
        <end position="109"/>
    </location>
</feature>
<keyword evidence="1" id="KW-0812">Transmembrane</keyword>
<feature type="transmembrane region" description="Helical" evidence="1">
    <location>
        <begin position="33"/>
        <end position="52"/>
    </location>
</feature>